<name>A0ABZ2SLR5_9ENTE</name>
<dbReference type="InterPro" id="IPR023214">
    <property type="entry name" value="HAD_sf"/>
</dbReference>
<dbReference type="InterPro" id="IPR036412">
    <property type="entry name" value="HAD-like_sf"/>
</dbReference>
<dbReference type="PANTHER" id="PTHR43434:SF20">
    <property type="entry name" value="5'-NUCLEOTIDASE"/>
    <property type="match status" value="1"/>
</dbReference>
<dbReference type="Gene3D" id="3.40.50.1000">
    <property type="entry name" value="HAD superfamily/HAD-like"/>
    <property type="match status" value="1"/>
</dbReference>
<dbReference type="InterPro" id="IPR050155">
    <property type="entry name" value="HAD-like_hydrolase_sf"/>
</dbReference>
<dbReference type="SUPFAM" id="SSF56784">
    <property type="entry name" value="HAD-like"/>
    <property type="match status" value="1"/>
</dbReference>
<sequence length="213" mass="23806">MTKENILFDLDGTIVDSSQGIFASINYALRKLDREVLPLETLKTFVGPPLKESFLRIGLDDQEADLAVTYYRELYKKEAVYQVEVYDGIEEVLAELAKTKNVFLATSKPEFFAKIILEHLDFTTYFKGIYGANLEGTRTAKKDVIRYALASENIIDFTTAIMIGDRKHDILGALENEIEGIGVLYGFGNQDELMDAGAAYIVATAPELLTIID</sequence>
<keyword evidence="2" id="KW-1185">Reference proteome</keyword>
<dbReference type="InterPro" id="IPR023198">
    <property type="entry name" value="PGP-like_dom2"/>
</dbReference>
<dbReference type="Pfam" id="PF13419">
    <property type="entry name" value="HAD_2"/>
    <property type="match status" value="1"/>
</dbReference>
<proteinExistence type="predicted"/>
<reference evidence="1 2" key="1">
    <citation type="submission" date="2021-03" db="EMBL/GenBank/DDBJ databases">
        <authorList>
            <person name="Gilmore M.S."/>
            <person name="Schwartzman J."/>
            <person name="Van Tyne D."/>
            <person name="Martin M."/>
            <person name="Earl A.M."/>
            <person name="Manson A.L."/>
            <person name="Straub T."/>
            <person name="Salamzade R."/>
            <person name="Saavedra J."/>
            <person name="Lebreton F."/>
            <person name="Prichula J."/>
            <person name="Schaufler K."/>
            <person name="Gaca A."/>
            <person name="Sgardioli B."/>
            <person name="Wagenaar J."/>
            <person name="Strong T."/>
        </authorList>
    </citation>
    <scope>NUCLEOTIDE SEQUENCE [LARGE SCALE GENOMIC DNA]</scope>
    <source>
        <strain evidence="1 2">DIV2402</strain>
    </source>
</reference>
<organism evidence="1 2">
    <name type="scientific">Candidatus Enterococcus lowellii</name>
    <dbReference type="NCBI Taxonomy" id="2230877"/>
    <lineage>
        <taxon>Bacteria</taxon>
        <taxon>Bacillati</taxon>
        <taxon>Bacillota</taxon>
        <taxon>Bacilli</taxon>
        <taxon>Lactobacillales</taxon>
        <taxon>Enterococcaceae</taxon>
        <taxon>Enterococcus</taxon>
    </lineage>
</organism>
<dbReference type="EMBL" id="CP147251">
    <property type="protein sequence ID" value="WYJ76437.1"/>
    <property type="molecule type" value="Genomic_DNA"/>
</dbReference>
<accession>A0ABZ2SLR5</accession>
<dbReference type="RefSeq" id="WP_207941455.1">
    <property type="nucleotide sequence ID" value="NZ_CP147251.1"/>
</dbReference>
<evidence type="ECO:0000313" key="2">
    <source>
        <dbReference type="Proteomes" id="UP000664701"/>
    </source>
</evidence>
<dbReference type="Gene3D" id="1.10.150.240">
    <property type="entry name" value="Putative phosphatase, domain 2"/>
    <property type="match status" value="1"/>
</dbReference>
<reference evidence="1 2" key="2">
    <citation type="submission" date="2024-03" db="EMBL/GenBank/DDBJ databases">
        <title>The Genome Sequence of Enterococcus sp. DIV2402.</title>
        <authorList>
            <consortium name="The Broad Institute Genomics Platform"/>
            <consortium name="The Broad Institute Microbial Omics Core"/>
            <consortium name="The Broad Institute Genomic Center for Infectious Diseases"/>
            <person name="Earl A."/>
            <person name="Manson A."/>
            <person name="Gilmore M."/>
            <person name="Schwartman J."/>
            <person name="Shea T."/>
            <person name="Abouelleil A."/>
            <person name="Cao P."/>
            <person name="Chapman S."/>
            <person name="Cusick C."/>
            <person name="Young S."/>
            <person name="Neafsey D."/>
            <person name="Nusbaum C."/>
            <person name="Birren B."/>
        </authorList>
    </citation>
    <scope>NUCLEOTIDE SEQUENCE [LARGE SCALE GENOMIC DNA]</scope>
    <source>
        <strain evidence="1 2">DIV2402</strain>
    </source>
</reference>
<dbReference type="PANTHER" id="PTHR43434">
    <property type="entry name" value="PHOSPHOGLYCOLATE PHOSPHATASE"/>
    <property type="match status" value="1"/>
</dbReference>
<protein>
    <submittedName>
        <fullName evidence="1">Phosphoglycolate phosphatase</fullName>
    </submittedName>
</protein>
<dbReference type="InterPro" id="IPR041492">
    <property type="entry name" value="HAD_2"/>
</dbReference>
<evidence type="ECO:0000313" key="1">
    <source>
        <dbReference type="EMBL" id="WYJ76437.1"/>
    </source>
</evidence>
<gene>
    <name evidence="1" type="ORF">DOK78_001067</name>
</gene>
<dbReference type="Proteomes" id="UP000664701">
    <property type="component" value="Chromosome"/>
</dbReference>